<evidence type="ECO:0000313" key="2">
    <source>
        <dbReference type="EMBL" id="QJA94955.1"/>
    </source>
</evidence>
<keyword evidence="1" id="KW-0472">Membrane</keyword>
<organism evidence="2">
    <name type="scientific">viral metagenome</name>
    <dbReference type="NCBI Taxonomy" id="1070528"/>
    <lineage>
        <taxon>unclassified sequences</taxon>
        <taxon>metagenomes</taxon>
        <taxon>organismal metagenomes</taxon>
    </lineage>
</organism>
<keyword evidence="1" id="KW-0812">Transmembrane</keyword>
<feature type="transmembrane region" description="Helical" evidence="1">
    <location>
        <begin position="29"/>
        <end position="48"/>
    </location>
</feature>
<sequence>MPFYAIILLAVITAGLVMGFISISSLIGYAIGLALGTTLVLVAVRKLGKKAHTSLSASKSLYKITKHKATVYHIHQQDKTTTAAVYGDAHEYANLVDVLKGMGFQAGMAKEAAKHAMDTMGDDPFEEKARVALQYLGKEHKKETIGN</sequence>
<dbReference type="AlphaFoldDB" id="A0A6M3LQQ9"/>
<accession>A0A6M3LQQ9</accession>
<name>A0A6M3LQQ9_9ZZZZ</name>
<keyword evidence="1" id="KW-1133">Transmembrane helix</keyword>
<gene>
    <name evidence="2" type="ORF">MM415B03693_0001</name>
</gene>
<reference evidence="2" key="1">
    <citation type="submission" date="2020-03" db="EMBL/GenBank/DDBJ databases">
        <title>The deep terrestrial virosphere.</title>
        <authorList>
            <person name="Holmfeldt K."/>
            <person name="Nilsson E."/>
            <person name="Simone D."/>
            <person name="Lopez-Fernandez M."/>
            <person name="Wu X."/>
            <person name="de Brujin I."/>
            <person name="Lundin D."/>
            <person name="Andersson A."/>
            <person name="Bertilsson S."/>
            <person name="Dopson M."/>
        </authorList>
    </citation>
    <scope>NUCLEOTIDE SEQUENCE</scope>
    <source>
        <strain evidence="2">MM415B03693</strain>
    </source>
</reference>
<dbReference type="EMBL" id="MT143275">
    <property type="protein sequence ID" value="QJA94955.1"/>
    <property type="molecule type" value="Genomic_DNA"/>
</dbReference>
<protein>
    <submittedName>
        <fullName evidence="2">Uncharacterized protein</fullName>
    </submittedName>
</protein>
<proteinExistence type="predicted"/>
<evidence type="ECO:0000256" key="1">
    <source>
        <dbReference type="SAM" id="Phobius"/>
    </source>
</evidence>